<feature type="region of interest" description="Disordered" evidence="18">
    <location>
        <begin position="395"/>
        <end position="543"/>
    </location>
</feature>
<dbReference type="GO" id="GO:0010494">
    <property type="term" value="C:cytoplasmic stress granule"/>
    <property type="evidence" value="ECO:0007669"/>
    <property type="project" value="UniProtKB-SubCell"/>
</dbReference>
<feature type="compositionally biased region" description="Low complexity" evidence="18">
    <location>
        <begin position="428"/>
        <end position="457"/>
    </location>
</feature>
<evidence type="ECO:0000256" key="7">
    <source>
        <dbReference type="ARBA" id="ARBA00022448"/>
    </source>
</evidence>
<feature type="region of interest" description="Disordered" evidence="18">
    <location>
        <begin position="358"/>
        <end position="377"/>
    </location>
</feature>
<feature type="compositionally biased region" description="Basic and acidic residues" evidence="18">
    <location>
        <begin position="316"/>
        <end position="325"/>
    </location>
</feature>
<feature type="compositionally biased region" description="Basic and acidic residues" evidence="18">
    <location>
        <begin position="61"/>
        <end position="86"/>
    </location>
</feature>
<evidence type="ECO:0000256" key="18">
    <source>
        <dbReference type="SAM" id="MobiDB-lite"/>
    </source>
</evidence>
<dbReference type="GO" id="GO:0030425">
    <property type="term" value="C:dendrite"/>
    <property type="evidence" value="ECO:0007669"/>
    <property type="project" value="UniProtKB-SubCell"/>
</dbReference>
<sequence>MSDTRRRRKSNQSCGSDDLSDSCEELNATKETQSSEQTDGHQDSECEIYPSDSDVESQDGTLRESGDGQEEEKPQKKLDDDEDRRNPQYIPKRGTFYEHDDRTTDEVTDNNAEPPSERETKEKKVWKDKEDRWDHDRYNDEEQAPKSHEELIAVYGYDIRNEEGPPRARRRRRYGRGPNKYTRNWEDEDAYGKPGSNTPNRNKKFNRSGEDFPALGTNKNASPQVEEPVISSAWYSSKNKSQSKLQNFPPLQTQDDSPKTKPSGTSNALTNENKAPNESISPAWKKDNKNPLFTQSSNGNSGAGGDADMLVNTKTSPRDNNKRNVQESVGLAASRTRGRGFRTNANNNMVTNRIVETKPKGRGAGPIITDNKRNSNIQNDDEQQITHDMKHVSLNDGTQYHQGGRHNKNFYGQSSNQQRSNTVPPRMQQQQQSHPPAQQQQQSQQSQQQQSIQQQQQDGAATRPKRYSSLRQRPTVSETPGQQTYPPQHGQQHAQHTPHTQHGQHNQHNQHSQHNQHGYFPPQAGNSRGVLESQGYPPGHFEQTTPVATAAAPMAGQPVIPLPPNGQPASYAPPPFLVPPPQFITPQTAPPSIINYVPGPNGPAFQPNFQGYPGYTPPVQPQRPPPPQELFQPQGCTYYSPAQQQQQAAPMRRPKAAIPILPPPDNQQHQTGGKGRGRSTPQQLSNQFGNMQQTEEEIKLNSMEDEQKTALEQFDDTEIDQTFLGQETQKDEDLSVITSTVNENEEKDVKNVEKETAVVSEIVATEPDVEIIISANDTSKVIIIEDENIIPNKSPLTIVEETENDLNTIESSTTESKIVEEAAA</sequence>
<keyword evidence="12" id="KW-0810">Translation regulation</keyword>
<dbReference type="GO" id="GO:0051028">
    <property type="term" value="P:mRNA transport"/>
    <property type="evidence" value="ECO:0007669"/>
    <property type="project" value="UniProtKB-KW"/>
</dbReference>
<feature type="compositionally biased region" description="Polar residues" evidence="18">
    <location>
        <begin position="469"/>
        <end position="485"/>
    </location>
</feature>
<feature type="compositionally biased region" description="Basic and acidic residues" evidence="18">
    <location>
        <begin position="95"/>
        <end position="105"/>
    </location>
</feature>
<evidence type="ECO:0000313" key="21">
    <source>
        <dbReference type="Proteomes" id="UP000076502"/>
    </source>
</evidence>
<feature type="compositionally biased region" description="Low complexity" evidence="18">
    <location>
        <begin position="486"/>
        <end position="518"/>
    </location>
</feature>
<dbReference type="STRING" id="178035.A0A154PB31"/>
<feature type="compositionally biased region" description="Pro residues" evidence="18">
    <location>
        <begin position="615"/>
        <end position="628"/>
    </location>
</feature>
<feature type="compositionally biased region" description="Polar residues" evidence="18">
    <location>
        <begin position="249"/>
        <end position="280"/>
    </location>
</feature>
<keyword evidence="9" id="KW-0507">mRNA processing</keyword>
<evidence type="ECO:0000256" key="9">
    <source>
        <dbReference type="ARBA" id="ARBA00022664"/>
    </source>
</evidence>
<feature type="compositionally biased region" description="Polar residues" evidence="18">
    <location>
        <begin position="410"/>
        <end position="423"/>
    </location>
</feature>
<dbReference type="GO" id="GO:0006397">
    <property type="term" value="P:mRNA processing"/>
    <property type="evidence" value="ECO:0007669"/>
    <property type="project" value="UniProtKB-KW"/>
</dbReference>
<feature type="region of interest" description="Disordered" evidence="18">
    <location>
        <begin position="615"/>
        <end position="685"/>
    </location>
</feature>
<comment type="similarity">
    <text evidence="5">Belongs to the CASC3 family.</text>
</comment>
<dbReference type="InterPro" id="IPR028544">
    <property type="entry name" value="CASC3"/>
</dbReference>
<dbReference type="SMART" id="SM01044">
    <property type="entry name" value="Btz"/>
    <property type="match status" value="1"/>
</dbReference>
<reference evidence="20 21" key="1">
    <citation type="submission" date="2015-07" db="EMBL/GenBank/DDBJ databases">
        <title>The genome of Dufourea novaeangliae.</title>
        <authorList>
            <person name="Pan H."/>
            <person name="Kapheim K."/>
        </authorList>
    </citation>
    <scope>NUCLEOTIDE SEQUENCE [LARGE SCALE GENOMIC DNA]</scope>
    <source>
        <strain evidence="20">0120121106</strain>
        <tissue evidence="20">Whole body</tissue>
    </source>
</reference>
<dbReference type="AlphaFoldDB" id="A0A154PB31"/>
<evidence type="ECO:0000256" key="10">
    <source>
        <dbReference type="ARBA" id="ARBA00022728"/>
    </source>
</evidence>
<feature type="region of interest" description="Disordered" evidence="18">
    <location>
        <begin position="1"/>
        <end position="344"/>
    </location>
</feature>
<accession>A0A154PB31</accession>
<evidence type="ECO:0000259" key="19">
    <source>
        <dbReference type="SMART" id="SM01044"/>
    </source>
</evidence>
<dbReference type="OMA" id="NRMEEMS"/>
<proteinExistence type="inferred from homology"/>
<protein>
    <recommendedName>
        <fullName evidence="6">Protein CASC3</fullName>
    </recommendedName>
</protein>
<keyword evidence="14" id="KW-0866">Nonsense-mediated mRNA decay</keyword>
<comment type="subcellular location">
    <subcellularLocation>
        <location evidence="2">Cell projection</location>
        <location evidence="2">Dendrite</location>
    </subcellularLocation>
    <subcellularLocation>
        <location evidence="1">Cytoplasm</location>
        <location evidence="1">Stress granule</location>
    </subcellularLocation>
    <subcellularLocation>
        <location evidence="4">Cytoplasm</location>
        <location evidence="4">Perinuclear region</location>
    </subcellularLocation>
    <subcellularLocation>
        <location evidence="3">Nucleus speckle</location>
    </subcellularLocation>
</comment>
<evidence type="ECO:0000256" key="12">
    <source>
        <dbReference type="ARBA" id="ARBA00022845"/>
    </source>
</evidence>
<dbReference type="GO" id="GO:0048471">
    <property type="term" value="C:perinuclear region of cytoplasm"/>
    <property type="evidence" value="ECO:0007669"/>
    <property type="project" value="UniProtKB-SubCell"/>
</dbReference>
<evidence type="ECO:0000256" key="11">
    <source>
        <dbReference type="ARBA" id="ARBA00022816"/>
    </source>
</evidence>
<evidence type="ECO:0000256" key="14">
    <source>
        <dbReference type="ARBA" id="ARBA00023161"/>
    </source>
</evidence>
<keyword evidence="13" id="KW-0694">RNA-binding</keyword>
<dbReference type="EMBL" id="KQ434864">
    <property type="protein sequence ID" value="KZC09017.1"/>
    <property type="molecule type" value="Genomic_DNA"/>
</dbReference>
<evidence type="ECO:0000313" key="20">
    <source>
        <dbReference type="EMBL" id="KZC09017.1"/>
    </source>
</evidence>
<name>A0A154PB31_DUFNO</name>
<dbReference type="GO" id="GO:0005681">
    <property type="term" value="C:spliceosomal complex"/>
    <property type="evidence" value="ECO:0007669"/>
    <property type="project" value="UniProtKB-KW"/>
</dbReference>
<keyword evidence="16" id="KW-0539">Nucleus</keyword>
<evidence type="ECO:0000256" key="6">
    <source>
        <dbReference type="ARBA" id="ARBA00019964"/>
    </source>
</evidence>
<dbReference type="GO" id="GO:0000184">
    <property type="term" value="P:nuclear-transcribed mRNA catabolic process, nonsense-mediated decay"/>
    <property type="evidence" value="ECO:0007669"/>
    <property type="project" value="UniProtKB-KW"/>
</dbReference>
<feature type="compositionally biased region" description="Basic and acidic residues" evidence="18">
    <location>
        <begin position="115"/>
        <end position="151"/>
    </location>
</feature>
<evidence type="ECO:0000256" key="1">
    <source>
        <dbReference type="ARBA" id="ARBA00004210"/>
    </source>
</evidence>
<keyword evidence="11" id="KW-0509">mRNA transport</keyword>
<dbReference type="InterPro" id="IPR018545">
    <property type="entry name" value="Btz_dom"/>
</dbReference>
<organism evidence="20 21">
    <name type="scientific">Dufourea novaeangliae</name>
    <name type="common">Sweat bee</name>
    <dbReference type="NCBI Taxonomy" id="178035"/>
    <lineage>
        <taxon>Eukaryota</taxon>
        <taxon>Metazoa</taxon>
        <taxon>Ecdysozoa</taxon>
        <taxon>Arthropoda</taxon>
        <taxon>Hexapoda</taxon>
        <taxon>Insecta</taxon>
        <taxon>Pterygota</taxon>
        <taxon>Neoptera</taxon>
        <taxon>Endopterygota</taxon>
        <taxon>Hymenoptera</taxon>
        <taxon>Apocrita</taxon>
        <taxon>Aculeata</taxon>
        <taxon>Apoidea</taxon>
        <taxon>Anthophila</taxon>
        <taxon>Halictidae</taxon>
        <taxon>Rophitinae</taxon>
        <taxon>Dufourea</taxon>
    </lineage>
</organism>
<dbReference type="Proteomes" id="UP000076502">
    <property type="component" value="Unassembled WGS sequence"/>
</dbReference>
<evidence type="ECO:0000256" key="3">
    <source>
        <dbReference type="ARBA" id="ARBA00004324"/>
    </source>
</evidence>
<keyword evidence="7" id="KW-0813">Transport</keyword>
<keyword evidence="17" id="KW-0966">Cell projection</keyword>
<dbReference type="GO" id="GO:0016607">
    <property type="term" value="C:nuclear speck"/>
    <property type="evidence" value="ECO:0007669"/>
    <property type="project" value="UniProtKB-SubCell"/>
</dbReference>
<feature type="compositionally biased region" description="Low complexity" evidence="18">
    <location>
        <begin position="236"/>
        <end position="247"/>
    </location>
</feature>
<evidence type="ECO:0000256" key="4">
    <source>
        <dbReference type="ARBA" id="ARBA00004556"/>
    </source>
</evidence>
<dbReference type="PANTHER" id="PTHR13434">
    <property type="entry name" value="PROTEIN CASC3"/>
    <property type="match status" value="1"/>
</dbReference>
<evidence type="ECO:0000256" key="17">
    <source>
        <dbReference type="ARBA" id="ARBA00023273"/>
    </source>
</evidence>
<dbReference type="OrthoDB" id="657902at2759"/>
<dbReference type="PANTHER" id="PTHR13434:SF0">
    <property type="entry name" value="PROTEIN CASC3"/>
    <property type="match status" value="1"/>
</dbReference>
<evidence type="ECO:0000256" key="15">
    <source>
        <dbReference type="ARBA" id="ARBA00023187"/>
    </source>
</evidence>
<dbReference type="GO" id="GO:0008380">
    <property type="term" value="P:RNA splicing"/>
    <property type="evidence" value="ECO:0007669"/>
    <property type="project" value="UniProtKB-KW"/>
</dbReference>
<dbReference type="GO" id="GO:0035145">
    <property type="term" value="C:exon-exon junction complex"/>
    <property type="evidence" value="ECO:0007669"/>
    <property type="project" value="InterPro"/>
</dbReference>
<feature type="compositionally biased region" description="Basic residues" evidence="18">
    <location>
        <begin position="1"/>
        <end position="10"/>
    </location>
</feature>
<keyword evidence="21" id="KW-1185">Reference proteome</keyword>
<keyword evidence="10" id="KW-0747">Spliceosome</keyword>
<evidence type="ECO:0000256" key="5">
    <source>
        <dbReference type="ARBA" id="ARBA00009548"/>
    </source>
</evidence>
<dbReference type="GO" id="GO:0006417">
    <property type="term" value="P:regulation of translation"/>
    <property type="evidence" value="ECO:0007669"/>
    <property type="project" value="UniProtKB-KW"/>
</dbReference>
<evidence type="ECO:0000256" key="2">
    <source>
        <dbReference type="ARBA" id="ARBA00004279"/>
    </source>
</evidence>
<evidence type="ECO:0000256" key="8">
    <source>
        <dbReference type="ARBA" id="ARBA00022490"/>
    </source>
</evidence>
<keyword evidence="8" id="KW-0963">Cytoplasm</keyword>
<keyword evidence="15" id="KW-0508">mRNA splicing</keyword>
<gene>
    <name evidence="20" type="ORF">WN55_11480</name>
</gene>
<dbReference type="GO" id="GO:0003729">
    <property type="term" value="F:mRNA binding"/>
    <property type="evidence" value="ECO:0007669"/>
    <property type="project" value="InterPro"/>
</dbReference>
<evidence type="ECO:0000256" key="13">
    <source>
        <dbReference type="ARBA" id="ARBA00022884"/>
    </source>
</evidence>
<dbReference type="Pfam" id="PF09405">
    <property type="entry name" value="Btz"/>
    <property type="match status" value="1"/>
</dbReference>
<feature type="domain" description="Btz" evidence="19">
    <location>
        <begin position="52"/>
        <end position="164"/>
    </location>
</feature>
<evidence type="ECO:0000256" key="16">
    <source>
        <dbReference type="ARBA" id="ARBA00023242"/>
    </source>
</evidence>